<sequence length="71" mass="7558">MTTNVGKLDRTLRAALGVVLLFLAFFSGMALLDAALFKYGAALIGLIMLATATLKMCPVYTLLGLKTCKDC</sequence>
<evidence type="ECO:0000256" key="1">
    <source>
        <dbReference type="SAM" id="Phobius"/>
    </source>
</evidence>
<evidence type="ECO:0000259" key="2">
    <source>
        <dbReference type="Pfam" id="PF11127"/>
    </source>
</evidence>
<gene>
    <name evidence="3" type="ORF">LGQ03_04140</name>
</gene>
<protein>
    <submittedName>
        <fullName evidence="3">DUF2892 domain-containing protein</fullName>
    </submittedName>
</protein>
<comment type="caution">
    <text evidence="3">The sequence shown here is derived from an EMBL/GenBank/DDBJ whole genome shotgun (WGS) entry which is preliminary data.</text>
</comment>
<reference evidence="3" key="1">
    <citation type="submission" date="2021-10" db="EMBL/GenBank/DDBJ databases">
        <title>Loktanella gaetbuli sp. nov., isolated from a tidal flat.</title>
        <authorList>
            <person name="Park S."/>
            <person name="Yoon J.-H."/>
        </authorList>
    </citation>
    <scope>NUCLEOTIDE SEQUENCE</scope>
    <source>
        <strain evidence="3">TSTF-M6</strain>
    </source>
</reference>
<dbReference type="RefSeq" id="WP_226747368.1">
    <property type="nucleotide sequence ID" value="NZ_JAJATZ010000002.1"/>
</dbReference>
<organism evidence="3 4">
    <name type="scientific">Loktanella gaetbuli</name>
    <dbReference type="NCBI Taxonomy" id="2881335"/>
    <lineage>
        <taxon>Bacteria</taxon>
        <taxon>Pseudomonadati</taxon>
        <taxon>Pseudomonadota</taxon>
        <taxon>Alphaproteobacteria</taxon>
        <taxon>Rhodobacterales</taxon>
        <taxon>Roseobacteraceae</taxon>
        <taxon>Loktanella</taxon>
    </lineage>
</organism>
<feature type="domain" description="Inner membrane protein YgaP-like transmembrane" evidence="2">
    <location>
        <begin position="1"/>
        <end position="70"/>
    </location>
</feature>
<keyword evidence="1" id="KW-1133">Transmembrane helix</keyword>
<dbReference type="Pfam" id="PF11127">
    <property type="entry name" value="YgaP-like_TM"/>
    <property type="match status" value="1"/>
</dbReference>
<keyword evidence="1" id="KW-0472">Membrane</keyword>
<evidence type="ECO:0000313" key="4">
    <source>
        <dbReference type="Proteomes" id="UP001138961"/>
    </source>
</evidence>
<evidence type="ECO:0000313" key="3">
    <source>
        <dbReference type="EMBL" id="MCB5198422.1"/>
    </source>
</evidence>
<dbReference type="Proteomes" id="UP001138961">
    <property type="component" value="Unassembled WGS sequence"/>
</dbReference>
<accession>A0ABS8BRQ7</accession>
<proteinExistence type="predicted"/>
<dbReference type="InterPro" id="IPR021309">
    <property type="entry name" value="YgaP-like_TM"/>
</dbReference>
<feature type="transmembrane region" description="Helical" evidence="1">
    <location>
        <begin position="12"/>
        <end position="37"/>
    </location>
</feature>
<keyword evidence="1" id="KW-0812">Transmembrane</keyword>
<feature type="transmembrane region" description="Helical" evidence="1">
    <location>
        <begin position="43"/>
        <end position="65"/>
    </location>
</feature>
<dbReference type="EMBL" id="JAJATZ010000002">
    <property type="protein sequence ID" value="MCB5198422.1"/>
    <property type="molecule type" value="Genomic_DNA"/>
</dbReference>
<name>A0ABS8BRQ7_9RHOB</name>
<keyword evidence="4" id="KW-1185">Reference proteome</keyword>